<evidence type="ECO:0000256" key="8">
    <source>
        <dbReference type="SAM" id="Phobius"/>
    </source>
</evidence>
<evidence type="ECO:0000256" key="6">
    <source>
        <dbReference type="ARBA" id="ARBA00023033"/>
    </source>
</evidence>
<evidence type="ECO:0000256" key="4">
    <source>
        <dbReference type="ARBA" id="ARBA00023002"/>
    </source>
</evidence>
<keyword evidence="5 7" id="KW-0408">Iron</keyword>
<dbReference type="InterPro" id="IPR036396">
    <property type="entry name" value="Cyt_P450_sf"/>
</dbReference>
<feature type="transmembrane region" description="Helical" evidence="8">
    <location>
        <begin position="12"/>
        <end position="29"/>
    </location>
</feature>
<comment type="cofactor">
    <cofactor evidence="1">
        <name>heme</name>
        <dbReference type="ChEBI" id="CHEBI:30413"/>
    </cofactor>
</comment>
<comment type="caution">
    <text evidence="9">The sequence shown here is derived from an EMBL/GenBank/DDBJ whole genome shotgun (WGS) entry which is preliminary data.</text>
</comment>
<evidence type="ECO:0000256" key="1">
    <source>
        <dbReference type="ARBA" id="ARBA00001971"/>
    </source>
</evidence>
<dbReference type="PANTHER" id="PTHR24287">
    <property type="entry name" value="P450, PUTATIVE (EUROFUNG)-RELATED"/>
    <property type="match status" value="1"/>
</dbReference>
<dbReference type="PROSITE" id="PS00086">
    <property type="entry name" value="CYTOCHROME_P450"/>
    <property type="match status" value="1"/>
</dbReference>
<reference evidence="9 10" key="1">
    <citation type="journal article" date="2024" name="J. Plant Pathol.">
        <title>Sequence and assembly of the genome of Seiridium unicorne, isolate CBS 538.82, causal agent of cypress canker disease.</title>
        <authorList>
            <person name="Scali E."/>
            <person name="Rocca G.D."/>
            <person name="Danti R."/>
            <person name="Garbelotto M."/>
            <person name="Barberini S."/>
            <person name="Baroncelli R."/>
            <person name="Emiliani G."/>
        </authorList>
    </citation>
    <scope>NUCLEOTIDE SEQUENCE [LARGE SCALE GENOMIC DNA]</scope>
    <source>
        <strain evidence="9 10">BM-138-508</strain>
    </source>
</reference>
<organism evidence="9 10">
    <name type="scientific">Seiridium unicorne</name>
    <dbReference type="NCBI Taxonomy" id="138068"/>
    <lineage>
        <taxon>Eukaryota</taxon>
        <taxon>Fungi</taxon>
        <taxon>Dikarya</taxon>
        <taxon>Ascomycota</taxon>
        <taxon>Pezizomycotina</taxon>
        <taxon>Sordariomycetes</taxon>
        <taxon>Xylariomycetidae</taxon>
        <taxon>Amphisphaeriales</taxon>
        <taxon>Sporocadaceae</taxon>
        <taxon>Seiridium</taxon>
    </lineage>
</organism>
<proteinExistence type="inferred from homology"/>
<keyword evidence="10" id="KW-1185">Reference proteome</keyword>
<dbReference type="InterPro" id="IPR002401">
    <property type="entry name" value="Cyt_P450_E_grp-I"/>
</dbReference>
<keyword evidence="6 7" id="KW-0503">Monooxygenase</keyword>
<accession>A0ABR2UYN8</accession>
<keyword evidence="3 7" id="KW-0479">Metal-binding</keyword>
<dbReference type="PANTHER" id="PTHR24287:SF5">
    <property type="entry name" value="P450, PUTATIVE (EUROFUNG)-RELATED"/>
    <property type="match status" value="1"/>
</dbReference>
<dbReference type="Pfam" id="PF00067">
    <property type="entry name" value="p450"/>
    <property type="match status" value="1"/>
</dbReference>
<dbReference type="PRINTS" id="PR00385">
    <property type="entry name" value="P450"/>
</dbReference>
<dbReference type="Gene3D" id="1.10.630.10">
    <property type="entry name" value="Cytochrome P450"/>
    <property type="match status" value="1"/>
</dbReference>
<keyword evidence="8" id="KW-0472">Membrane</keyword>
<dbReference type="PRINTS" id="PR00463">
    <property type="entry name" value="EP450I"/>
</dbReference>
<dbReference type="InterPro" id="IPR017972">
    <property type="entry name" value="Cyt_P450_CS"/>
</dbReference>
<keyword evidence="8" id="KW-1133">Transmembrane helix</keyword>
<keyword evidence="4 7" id="KW-0560">Oxidoreductase</keyword>
<dbReference type="Proteomes" id="UP001408356">
    <property type="component" value="Unassembled WGS sequence"/>
</dbReference>
<evidence type="ECO:0000256" key="5">
    <source>
        <dbReference type="ARBA" id="ARBA00023004"/>
    </source>
</evidence>
<gene>
    <name evidence="9" type="ORF">SUNI508_07386</name>
</gene>
<evidence type="ECO:0000256" key="2">
    <source>
        <dbReference type="ARBA" id="ARBA00010617"/>
    </source>
</evidence>
<dbReference type="InterPro" id="IPR001128">
    <property type="entry name" value="Cyt_P450"/>
</dbReference>
<name>A0ABR2UYN8_9PEZI</name>
<evidence type="ECO:0000256" key="7">
    <source>
        <dbReference type="RuleBase" id="RU000461"/>
    </source>
</evidence>
<dbReference type="CDD" id="cd11063">
    <property type="entry name" value="CYP52"/>
    <property type="match status" value="1"/>
</dbReference>
<dbReference type="EMBL" id="JARVKF010000320">
    <property type="protein sequence ID" value="KAK9419411.1"/>
    <property type="molecule type" value="Genomic_DNA"/>
</dbReference>
<comment type="similarity">
    <text evidence="2 7">Belongs to the cytochrome P450 family.</text>
</comment>
<evidence type="ECO:0000256" key="3">
    <source>
        <dbReference type="ARBA" id="ARBA00022723"/>
    </source>
</evidence>
<keyword evidence="8" id="KW-0812">Transmembrane</keyword>
<evidence type="ECO:0000313" key="9">
    <source>
        <dbReference type="EMBL" id="KAK9419411.1"/>
    </source>
</evidence>
<dbReference type="InterPro" id="IPR047146">
    <property type="entry name" value="Cyt_P450_E_CYP52_fungi"/>
</dbReference>
<sequence>MLTQLNLNLTNSAVASGLVLALSVIYYYVQLSRHELRIRKIGGVRAPQLARNPISASLWFLRCARAQMANKLIDYFESMFIHTSKPSQYGDIVEIQINPMERYLITRDPEHIKTVLTGKFASFGKGEQFHDLWRPFLGDSIFTTDGAMWHDSRSLIRPMFMKDRVSDLAIFERWVSALVEHIPAGEEIDIMDLFYRMTLDVTTDFLLGTSVNSLSNPRDEFAQAFNEVQSIQMLLTLLGPFEPLIPRWKYHSGIKTIDRFVMPFIESALALPRDELEKLGGSDKEFTFLHSVARFTRDPRVLRDQIVAVLLAGRDTTAATLSWTFYQLSRYPDKFAKLRLEILDKVGRTKTPSYEDLKGMTYLRHVLNETLRMYPAVPYNIRTALEDTTLPGPSGQPNISVVEGDSVIYSSLSMQRCAALYPDRTEKGEKLPDPAIFEPERWDKWTPKPWTYVPFNGGPRICVGQNFAMTEMAYCVVRILQKFDRLEYRGDWHAQNHVADIVGRPEQGVKVKLWEERVQFAGSDKR</sequence>
<dbReference type="SUPFAM" id="SSF48264">
    <property type="entry name" value="Cytochrome P450"/>
    <property type="match status" value="1"/>
</dbReference>
<protein>
    <submittedName>
        <fullName evidence="9">Cytochrome P450</fullName>
    </submittedName>
</protein>
<evidence type="ECO:0000313" key="10">
    <source>
        <dbReference type="Proteomes" id="UP001408356"/>
    </source>
</evidence>
<keyword evidence="7" id="KW-0349">Heme</keyword>